<accession>A0A7I4YM59</accession>
<dbReference type="Pfam" id="PF13087">
    <property type="entry name" value="AAA_12"/>
    <property type="match status" value="1"/>
</dbReference>
<keyword evidence="3" id="KW-0347">Helicase</keyword>
<dbReference type="PANTHER" id="PTHR43788:SF16">
    <property type="entry name" value="HELICASE WITH ZINC FINGER 2"/>
    <property type="match status" value="1"/>
</dbReference>
<sequence>MDVLLSRIPSAALTTTFRAHPSLNALPNHLLDNGTMTSGTRASERRLMTQTLQLPNPDLPLVFVNVAGRLQISMSGSRRNEHEAECCQEIVRQLVALNVSPRSIAIVTFYKAQEQPCTRWILSRAVKWTSSSSLLLARTSLRPQKTSWMTRDA</sequence>
<organism evidence="6 7">
    <name type="scientific">Haemonchus contortus</name>
    <name type="common">Barber pole worm</name>
    <dbReference type="NCBI Taxonomy" id="6289"/>
    <lineage>
        <taxon>Eukaryota</taxon>
        <taxon>Metazoa</taxon>
        <taxon>Ecdysozoa</taxon>
        <taxon>Nematoda</taxon>
        <taxon>Chromadorea</taxon>
        <taxon>Rhabditida</taxon>
        <taxon>Rhabditina</taxon>
        <taxon>Rhabditomorpha</taxon>
        <taxon>Strongyloidea</taxon>
        <taxon>Trichostrongylidae</taxon>
        <taxon>Haemonchus</taxon>
    </lineage>
</organism>
<dbReference type="GO" id="GO:0016787">
    <property type="term" value="F:hydrolase activity"/>
    <property type="evidence" value="ECO:0007669"/>
    <property type="project" value="UniProtKB-KW"/>
</dbReference>
<dbReference type="GO" id="GO:0043139">
    <property type="term" value="F:5'-3' DNA helicase activity"/>
    <property type="evidence" value="ECO:0007669"/>
    <property type="project" value="TreeGrafter"/>
</dbReference>
<keyword evidence="4" id="KW-0067">ATP-binding</keyword>
<dbReference type="PANTHER" id="PTHR43788">
    <property type="entry name" value="DNA2/NAM7 HELICASE FAMILY MEMBER"/>
    <property type="match status" value="1"/>
</dbReference>
<dbReference type="AlphaFoldDB" id="A0A7I4YM59"/>
<proteinExistence type="predicted"/>
<dbReference type="Proteomes" id="UP000025227">
    <property type="component" value="Unplaced"/>
</dbReference>
<dbReference type="InterPro" id="IPR050534">
    <property type="entry name" value="Coronavir_polyprotein_1ab"/>
</dbReference>
<dbReference type="SUPFAM" id="SSF52540">
    <property type="entry name" value="P-loop containing nucleoside triphosphate hydrolases"/>
    <property type="match status" value="1"/>
</dbReference>
<evidence type="ECO:0000313" key="7">
    <source>
        <dbReference type="WBParaSite" id="HCON_00114890-00001"/>
    </source>
</evidence>
<name>A0A7I4YM59_HAECO</name>
<dbReference type="Gene3D" id="3.40.50.300">
    <property type="entry name" value="P-loop containing nucleotide triphosphate hydrolases"/>
    <property type="match status" value="1"/>
</dbReference>
<protein>
    <submittedName>
        <fullName evidence="7">AAA_12 domain-containing protein</fullName>
    </submittedName>
</protein>
<keyword evidence="2" id="KW-0378">Hydrolase</keyword>
<evidence type="ECO:0000256" key="3">
    <source>
        <dbReference type="ARBA" id="ARBA00022806"/>
    </source>
</evidence>
<evidence type="ECO:0000259" key="5">
    <source>
        <dbReference type="Pfam" id="PF13087"/>
    </source>
</evidence>
<keyword evidence="1" id="KW-0547">Nucleotide-binding</keyword>
<dbReference type="WBParaSite" id="HCON_00114890-00001">
    <property type="protein sequence ID" value="HCON_00114890-00001"/>
    <property type="gene ID" value="HCON_00114890"/>
</dbReference>
<evidence type="ECO:0000256" key="2">
    <source>
        <dbReference type="ARBA" id="ARBA00022801"/>
    </source>
</evidence>
<evidence type="ECO:0000256" key="4">
    <source>
        <dbReference type="ARBA" id="ARBA00022840"/>
    </source>
</evidence>
<feature type="domain" description="DNA2/NAM7 helicase-like C-terminal" evidence="5">
    <location>
        <begin position="9"/>
        <end position="115"/>
    </location>
</feature>
<dbReference type="GO" id="GO:0005524">
    <property type="term" value="F:ATP binding"/>
    <property type="evidence" value="ECO:0007669"/>
    <property type="project" value="UniProtKB-KW"/>
</dbReference>
<dbReference type="InterPro" id="IPR041679">
    <property type="entry name" value="DNA2/NAM7-like_C"/>
</dbReference>
<dbReference type="InterPro" id="IPR027417">
    <property type="entry name" value="P-loop_NTPase"/>
</dbReference>
<evidence type="ECO:0000313" key="6">
    <source>
        <dbReference type="Proteomes" id="UP000025227"/>
    </source>
</evidence>
<keyword evidence="6" id="KW-1185">Reference proteome</keyword>
<evidence type="ECO:0000256" key="1">
    <source>
        <dbReference type="ARBA" id="ARBA00022741"/>
    </source>
</evidence>
<reference evidence="7" key="1">
    <citation type="submission" date="2020-12" db="UniProtKB">
        <authorList>
            <consortium name="WormBaseParasite"/>
        </authorList>
    </citation>
    <scope>IDENTIFICATION</scope>
    <source>
        <strain evidence="7">MHco3</strain>
    </source>
</reference>